<feature type="compositionally biased region" description="Low complexity" evidence="1">
    <location>
        <begin position="292"/>
        <end position="309"/>
    </location>
</feature>
<evidence type="ECO:0000313" key="4">
    <source>
        <dbReference type="Proteomes" id="UP000700815"/>
    </source>
</evidence>
<keyword evidence="2" id="KW-1133">Transmembrane helix</keyword>
<dbReference type="Proteomes" id="UP000700815">
    <property type="component" value="Unassembled WGS sequence"/>
</dbReference>
<sequence length="344" mass="35959">MRRHDINDVAGRTGQDHSPGSLDASDGSGASGSPDASGIAARRTSGVARAVTIALIAAVAVALIAAAAYGFHRERRTRITIMAWGSAALAEQADRLGSDFASANKLNADQVRVVRPEAGITAEQLSERISQAQQQGVVALIASAASFDDATDATSCDSPITMYPDAPVGADPAFGDAFAATVPNAAWRYFTCDGDHVSTVLDGTTDDHLTRRCERDDQRGSTICSTDRGSTEYRPAASVKVLDADAAKQCEATGECAWEQTAMLQRYASTQQGLLLNRSRTWMRLTGGAAGTAGATGSTTSAGATADSSTSDDPLIAFYPYDSAGGARSATELNDQFARFLEFR</sequence>
<evidence type="ECO:0000256" key="2">
    <source>
        <dbReference type="SAM" id="Phobius"/>
    </source>
</evidence>
<name>A0ABS6WCV8_9BIFI</name>
<feature type="transmembrane region" description="Helical" evidence="2">
    <location>
        <begin position="50"/>
        <end position="71"/>
    </location>
</feature>
<protein>
    <submittedName>
        <fullName evidence="3">Uncharacterized protein</fullName>
    </submittedName>
</protein>
<reference evidence="3 4" key="1">
    <citation type="submission" date="2021-05" db="EMBL/GenBank/DDBJ databases">
        <title>Phylogenetic classification of ten novel species belonging to the genus Bifidobacterium comprising B. colchicus sp. nov., B. abeli sp. nov., B. bicoloris sp. nov., B. guerezis sp. nov., B. rosaliae sp. nov., B. santillanensis sp. nov., B. argentati sp. nov., B. amazzoni sp. nov., B. pluviali sp. nov., and B. pinnaculum sp. nov.</title>
        <authorList>
            <person name="Lugli G.A."/>
            <person name="Ruiz Garcia L."/>
            <person name="Margolles A."/>
            <person name="Ventura M."/>
        </authorList>
    </citation>
    <scope>NUCLEOTIDE SEQUENCE [LARGE SCALE GENOMIC DNA]</scope>
    <source>
        <strain evidence="3 4">82T10</strain>
    </source>
</reference>
<evidence type="ECO:0000313" key="3">
    <source>
        <dbReference type="EMBL" id="MBW3091865.1"/>
    </source>
</evidence>
<keyword evidence="4" id="KW-1185">Reference proteome</keyword>
<organism evidence="3 4">
    <name type="scientific">Bifidobacterium miconis</name>
    <dbReference type="NCBI Taxonomy" id="2834435"/>
    <lineage>
        <taxon>Bacteria</taxon>
        <taxon>Bacillati</taxon>
        <taxon>Actinomycetota</taxon>
        <taxon>Actinomycetes</taxon>
        <taxon>Bifidobacteriales</taxon>
        <taxon>Bifidobacteriaceae</taxon>
        <taxon>Bifidobacterium</taxon>
    </lineage>
</organism>
<dbReference type="EMBL" id="JAHBBH010000004">
    <property type="protein sequence ID" value="MBW3091865.1"/>
    <property type="molecule type" value="Genomic_DNA"/>
</dbReference>
<gene>
    <name evidence="3" type="ORF">KIH79_02635</name>
</gene>
<proteinExistence type="predicted"/>
<keyword evidence="2" id="KW-0472">Membrane</keyword>
<feature type="compositionally biased region" description="Low complexity" evidence="1">
    <location>
        <begin position="18"/>
        <end position="39"/>
    </location>
</feature>
<evidence type="ECO:0000256" key="1">
    <source>
        <dbReference type="SAM" id="MobiDB-lite"/>
    </source>
</evidence>
<comment type="caution">
    <text evidence="3">The sequence shown here is derived from an EMBL/GenBank/DDBJ whole genome shotgun (WGS) entry which is preliminary data.</text>
</comment>
<feature type="region of interest" description="Disordered" evidence="1">
    <location>
        <begin position="1"/>
        <end position="39"/>
    </location>
</feature>
<keyword evidence="2" id="KW-0812">Transmembrane</keyword>
<feature type="region of interest" description="Disordered" evidence="1">
    <location>
        <begin position="289"/>
        <end position="309"/>
    </location>
</feature>
<accession>A0ABS6WCV8</accession>
<dbReference type="RefSeq" id="WP_219057968.1">
    <property type="nucleotide sequence ID" value="NZ_JAHBBH010000004.1"/>
</dbReference>